<protein>
    <submittedName>
        <fullName evidence="3">Methylesterase 3</fullName>
    </submittedName>
</protein>
<dbReference type="GO" id="GO:0080031">
    <property type="term" value="F:methyl salicylate esterase activity"/>
    <property type="evidence" value="ECO:0007669"/>
    <property type="project" value="TreeGrafter"/>
</dbReference>
<comment type="caution">
    <text evidence="3">The sequence shown here is derived from an EMBL/GenBank/DDBJ whole genome shotgun (WGS) entry which is preliminary data.</text>
</comment>
<keyword evidence="4" id="KW-1185">Reference proteome</keyword>
<keyword evidence="1" id="KW-0378">Hydrolase</keyword>
<name>A0AAP0BUY0_9ASPA</name>
<dbReference type="AlphaFoldDB" id="A0AAP0BUY0"/>
<evidence type="ECO:0000313" key="4">
    <source>
        <dbReference type="Proteomes" id="UP001418222"/>
    </source>
</evidence>
<dbReference type="Pfam" id="PF12697">
    <property type="entry name" value="Abhydrolase_6"/>
    <property type="match status" value="1"/>
</dbReference>
<dbReference type="PANTHER" id="PTHR10992:SF1083">
    <property type="entry name" value="METHYLESTERASE 1"/>
    <property type="match status" value="1"/>
</dbReference>
<dbReference type="Gene3D" id="3.40.50.1820">
    <property type="entry name" value="alpha/beta hydrolase"/>
    <property type="match status" value="2"/>
</dbReference>
<sequence length="210" mass="23248">MRRIILVHGSCHGAWCWYKVVAMLRTQGYAAAAIDLAACGADPRRLPQDVSSFDEYTRPLMDLVAAVPDGEKVVLVGHMFGGLSLASVMDAFPEKVAAAVFLSGMMPDTTHAPSYIDLTLASMMIRPTSLFYQELSKKPAFSKEGYGSVDKIYIICEDDAAIDEDFQQWMIENNPVKEVMKIRGADHMAMLSKPKELCECIKSIVKKYAN</sequence>
<feature type="domain" description="AB hydrolase-1" evidence="2">
    <location>
        <begin position="4"/>
        <end position="131"/>
    </location>
</feature>
<evidence type="ECO:0000313" key="3">
    <source>
        <dbReference type="EMBL" id="KAK8951442.1"/>
    </source>
</evidence>
<dbReference type="GO" id="GO:0009696">
    <property type="term" value="P:salicylic acid metabolic process"/>
    <property type="evidence" value="ECO:0007669"/>
    <property type="project" value="TreeGrafter"/>
</dbReference>
<dbReference type="SUPFAM" id="SSF53474">
    <property type="entry name" value="alpha/beta-Hydrolases"/>
    <property type="match status" value="1"/>
</dbReference>
<proteinExistence type="predicted"/>
<dbReference type="GO" id="GO:0080032">
    <property type="term" value="F:methyl jasmonate esterase activity"/>
    <property type="evidence" value="ECO:0007669"/>
    <property type="project" value="TreeGrafter"/>
</dbReference>
<dbReference type="GO" id="GO:0080030">
    <property type="term" value="F:methyl indole-3-acetate esterase activity"/>
    <property type="evidence" value="ECO:0007669"/>
    <property type="project" value="TreeGrafter"/>
</dbReference>
<dbReference type="InterPro" id="IPR045889">
    <property type="entry name" value="MES/HNL"/>
</dbReference>
<dbReference type="PANTHER" id="PTHR10992">
    <property type="entry name" value="METHYLESTERASE FAMILY MEMBER"/>
    <property type="match status" value="1"/>
</dbReference>
<organism evidence="3 4">
    <name type="scientific">Platanthera zijinensis</name>
    <dbReference type="NCBI Taxonomy" id="2320716"/>
    <lineage>
        <taxon>Eukaryota</taxon>
        <taxon>Viridiplantae</taxon>
        <taxon>Streptophyta</taxon>
        <taxon>Embryophyta</taxon>
        <taxon>Tracheophyta</taxon>
        <taxon>Spermatophyta</taxon>
        <taxon>Magnoliopsida</taxon>
        <taxon>Liliopsida</taxon>
        <taxon>Asparagales</taxon>
        <taxon>Orchidaceae</taxon>
        <taxon>Orchidoideae</taxon>
        <taxon>Orchideae</taxon>
        <taxon>Orchidinae</taxon>
        <taxon>Platanthera</taxon>
    </lineage>
</organism>
<reference evidence="3 4" key="1">
    <citation type="journal article" date="2022" name="Nat. Plants">
        <title>Genomes of leafy and leafless Platanthera orchids illuminate the evolution of mycoheterotrophy.</title>
        <authorList>
            <person name="Li M.H."/>
            <person name="Liu K.W."/>
            <person name="Li Z."/>
            <person name="Lu H.C."/>
            <person name="Ye Q.L."/>
            <person name="Zhang D."/>
            <person name="Wang J.Y."/>
            <person name="Li Y.F."/>
            <person name="Zhong Z.M."/>
            <person name="Liu X."/>
            <person name="Yu X."/>
            <person name="Liu D.K."/>
            <person name="Tu X.D."/>
            <person name="Liu B."/>
            <person name="Hao Y."/>
            <person name="Liao X.Y."/>
            <person name="Jiang Y.T."/>
            <person name="Sun W.H."/>
            <person name="Chen J."/>
            <person name="Chen Y.Q."/>
            <person name="Ai Y."/>
            <person name="Zhai J.W."/>
            <person name="Wu S.S."/>
            <person name="Zhou Z."/>
            <person name="Hsiao Y.Y."/>
            <person name="Wu W.L."/>
            <person name="Chen Y.Y."/>
            <person name="Lin Y.F."/>
            <person name="Hsu J.L."/>
            <person name="Li C.Y."/>
            <person name="Wang Z.W."/>
            <person name="Zhao X."/>
            <person name="Zhong W.Y."/>
            <person name="Ma X.K."/>
            <person name="Ma L."/>
            <person name="Huang J."/>
            <person name="Chen G.Z."/>
            <person name="Huang M.Z."/>
            <person name="Huang L."/>
            <person name="Peng D.H."/>
            <person name="Luo Y.B."/>
            <person name="Zou S.Q."/>
            <person name="Chen S.P."/>
            <person name="Lan S."/>
            <person name="Tsai W.C."/>
            <person name="Van de Peer Y."/>
            <person name="Liu Z.J."/>
        </authorList>
    </citation>
    <scope>NUCLEOTIDE SEQUENCE [LARGE SCALE GENOMIC DNA]</scope>
    <source>
        <strain evidence="3">Lor287</strain>
    </source>
</reference>
<evidence type="ECO:0000259" key="2">
    <source>
        <dbReference type="Pfam" id="PF12697"/>
    </source>
</evidence>
<dbReference type="InterPro" id="IPR029058">
    <property type="entry name" value="AB_hydrolase_fold"/>
</dbReference>
<evidence type="ECO:0000256" key="1">
    <source>
        <dbReference type="ARBA" id="ARBA00022801"/>
    </source>
</evidence>
<dbReference type="InterPro" id="IPR000073">
    <property type="entry name" value="AB_hydrolase_1"/>
</dbReference>
<gene>
    <name evidence="3" type="primary">MES3</name>
    <name evidence="3" type="ORF">KSP39_PZI003046</name>
</gene>
<accession>A0AAP0BUY0</accession>
<dbReference type="Proteomes" id="UP001418222">
    <property type="component" value="Unassembled WGS sequence"/>
</dbReference>
<dbReference type="EMBL" id="JBBWWQ010000003">
    <property type="protein sequence ID" value="KAK8951442.1"/>
    <property type="molecule type" value="Genomic_DNA"/>
</dbReference>
<dbReference type="GO" id="GO:0009694">
    <property type="term" value="P:jasmonic acid metabolic process"/>
    <property type="evidence" value="ECO:0007669"/>
    <property type="project" value="TreeGrafter"/>
</dbReference>